<dbReference type="PROSITE" id="PS50096">
    <property type="entry name" value="IQ"/>
    <property type="match status" value="1"/>
</dbReference>
<evidence type="ECO:0000313" key="5">
    <source>
        <dbReference type="Proteomes" id="UP000230423"/>
    </source>
</evidence>
<keyword evidence="2" id="KW-0963">Cytoplasm</keyword>
<dbReference type="InterPro" id="IPR027417">
    <property type="entry name" value="P-loop_NTPase"/>
</dbReference>
<dbReference type="EMBL" id="KZ354238">
    <property type="protein sequence ID" value="PIO61088.1"/>
    <property type="molecule type" value="Genomic_DNA"/>
</dbReference>
<feature type="region of interest" description="Disordered" evidence="3">
    <location>
        <begin position="191"/>
        <end position="218"/>
    </location>
</feature>
<dbReference type="SUPFAM" id="SSF52540">
    <property type="entry name" value="P-loop containing nucleoside triphosphate hydrolases"/>
    <property type="match status" value="1"/>
</dbReference>
<reference evidence="4 5" key="1">
    <citation type="submission" date="2015-09" db="EMBL/GenBank/DDBJ databases">
        <title>Draft genome of the parasitic nematode Teladorsagia circumcincta isolate WARC Sus (inbred).</title>
        <authorList>
            <person name="Mitreva M."/>
        </authorList>
    </citation>
    <scope>NUCLEOTIDE SEQUENCE [LARGE SCALE GENOMIC DNA]</scope>
    <source>
        <strain evidence="4 5">S</strain>
    </source>
</reference>
<evidence type="ECO:0000256" key="2">
    <source>
        <dbReference type="ARBA" id="ARBA00022490"/>
    </source>
</evidence>
<dbReference type="GO" id="GO:0005096">
    <property type="term" value="F:GTPase activator activity"/>
    <property type="evidence" value="ECO:0007669"/>
    <property type="project" value="InterPro"/>
</dbReference>
<keyword evidence="5" id="KW-1185">Reference proteome</keyword>
<dbReference type="Gene3D" id="1.20.5.190">
    <property type="match status" value="1"/>
</dbReference>
<proteinExistence type="predicted"/>
<dbReference type="InterPro" id="IPR000048">
    <property type="entry name" value="IQ_motif_EF-hand-BS"/>
</dbReference>
<dbReference type="PANTHER" id="PTHR46184">
    <property type="entry name" value="UNCONVENTIONAL MYOSIN-IXB-LIKE PROTEIN"/>
    <property type="match status" value="1"/>
</dbReference>
<dbReference type="PANTHER" id="PTHR46184:SF5">
    <property type="entry name" value="UNCONVENTIONAL MYOSIN-IXA-LIKE"/>
    <property type="match status" value="1"/>
</dbReference>
<accession>A0A2G9TT54</accession>
<dbReference type="GO" id="GO:0051015">
    <property type="term" value="F:actin filament binding"/>
    <property type="evidence" value="ECO:0007669"/>
    <property type="project" value="TreeGrafter"/>
</dbReference>
<organism evidence="4 5">
    <name type="scientific">Teladorsagia circumcincta</name>
    <name type="common">Brown stomach worm</name>
    <name type="synonym">Ostertagia circumcincta</name>
    <dbReference type="NCBI Taxonomy" id="45464"/>
    <lineage>
        <taxon>Eukaryota</taxon>
        <taxon>Metazoa</taxon>
        <taxon>Ecdysozoa</taxon>
        <taxon>Nematoda</taxon>
        <taxon>Chromadorea</taxon>
        <taxon>Rhabditida</taxon>
        <taxon>Rhabditina</taxon>
        <taxon>Rhabditomorpha</taxon>
        <taxon>Strongyloidea</taxon>
        <taxon>Trichostrongylidae</taxon>
        <taxon>Teladorsagia</taxon>
    </lineage>
</organism>
<comment type="subcellular location">
    <subcellularLocation>
        <location evidence="1">Cytoplasm</location>
    </subcellularLocation>
</comment>
<dbReference type="GO" id="GO:0005884">
    <property type="term" value="C:actin filament"/>
    <property type="evidence" value="ECO:0007669"/>
    <property type="project" value="TreeGrafter"/>
</dbReference>
<dbReference type="InterPro" id="IPR046987">
    <property type="entry name" value="Myo9"/>
</dbReference>
<protein>
    <recommendedName>
        <fullName evidence="6">Myosin motor domain-containing protein</fullName>
    </recommendedName>
</protein>
<feature type="compositionally biased region" description="Acidic residues" evidence="3">
    <location>
        <begin position="192"/>
        <end position="216"/>
    </location>
</feature>
<dbReference type="Pfam" id="PF00612">
    <property type="entry name" value="IQ"/>
    <property type="match status" value="1"/>
</dbReference>
<sequence>MFKTIVNQARRTPAKGEERISTVRCLQIPNHFDDNIILRQLRYTGMLETVRIRRAGYSVRIEWDALVRGVLARNHLRRQAYAALVIQSNWKRYREEHRYRLLREAVIALQSAFRGREARKRFAFYKAVKLPVFDLDNPQSLAVFGLSDDDDLERLGDIPRQRGRIRVKRVQAVKLPVFDLDNPQSLAVFGLSDDDDLESDEDDGESTQDGLDEDVSESSVLGDIDDEAIELDATFILEDTKLKLIEDSCDLASHRRQSLAPTASTAKLKMLRRANSTDSNTMVRPDDNFKPLQLGSPTAKKKTGSRMGFTKAKKNLKALFGRRSGSINEDDGVDMELPPRVQAMLPQGVFLFRKVSSLHSFVADEIADEVQLTATSMGHREQTATVYGE</sequence>
<dbReference type="GO" id="GO:0035556">
    <property type="term" value="P:intracellular signal transduction"/>
    <property type="evidence" value="ECO:0007669"/>
    <property type="project" value="InterPro"/>
</dbReference>
<evidence type="ECO:0000313" key="4">
    <source>
        <dbReference type="EMBL" id="PIO61088.1"/>
    </source>
</evidence>
<dbReference type="AlphaFoldDB" id="A0A2G9TT54"/>
<evidence type="ECO:0008006" key="6">
    <source>
        <dbReference type="Google" id="ProtNLM"/>
    </source>
</evidence>
<dbReference type="SMART" id="SM00015">
    <property type="entry name" value="IQ"/>
    <property type="match status" value="2"/>
</dbReference>
<dbReference type="OrthoDB" id="312459at2759"/>
<name>A0A2G9TT54_TELCI</name>
<evidence type="ECO:0000256" key="3">
    <source>
        <dbReference type="SAM" id="MobiDB-lite"/>
    </source>
</evidence>
<dbReference type="GO" id="GO:0005737">
    <property type="term" value="C:cytoplasm"/>
    <property type="evidence" value="ECO:0007669"/>
    <property type="project" value="UniProtKB-SubCell"/>
</dbReference>
<dbReference type="GO" id="GO:0000146">
    <property type="term" value="F:microfilament motor activity"/>
    <property type="evidence" value="ECO:0007669"/>
    <property type="project" value="InterPro"/>
</dbReference>
<dbReference type="Proteomes" id="UP000230423">
    <property type="component" value="Unassembled WGS sequence"/>
</dbReference>
<gene>
    <name evidence="4" type="ORF">TELCIR_17399</name>
</gene>
<evidence type="ECO:0000256" key="1">
    <source>
        <dbReference type="ARBA" id="ARBA00004496"/>
    </source>
</evidence>